<organism evidence="7 8">
    <name type="scientific">Operophtera brumata</name>
    <name type="common">Winter moth</name>
    <name type="synonym">Phalaena brumata</name>
    <dbReference type="NCBI Taxonomy" id="104452"/>
    <lineage>
        <taxon>Eukaryota</taxon>
        <taxon>Metazoa</taxon>
        <taxon>Ecdysozoa</taxon>
        <taxon>Arthropoda</taxon>
        <taxon>Hexapoda</taxon>
        <taxon>Insecta</taxon>
        <taxon>Pterygota</taxon>
        <taxon>Neoptera</taxon>
        <taxon>Endopterygota</taxon>
        <taxon>Lepidoptera</taxon>
        <taxon>Glossata</taxon>
        <taxon>Ditrysia</taxon>
        <taxon>Geometroidea</taxon>
        <taxon>Geometridae</taxon>
        <taxon>Larentiinae</taxon>
        <taxon>Operophtera</taxon>
    </lineage>
</organism>
<evidence type="ECO:0000256" key="2">
    <source>
        <dbReference type="ARBA" id="ARBA00004240"/>
    </source>
</evidence>
<accession>A0A0L7LR08</accession>
<evidence type="ECO:0000256" key="6">
    <source>
        <dbReference type="ARBA" id="ARBA00023136"/>
    </source>
</evidence>
<evidence type="ECO:0000256" key="4">
    <source>
        <dbReference type="ARBA" id="ARBA00022824"/>
    </source>
</evidence>
<dbReference type="Proteomes" id="UP000037510">
    <property type="component" value="Unassembled WGS sequence"/>
</dbReference>
<name>A0A0L7LR08_OPEBR</name>
<dbReference type="EMBL" id="JTDY01000295">
    <property type="protein sequence ID" value="KOB77844.1"/>
    <property type="molecule type" value="Genomic_DNA"/>
</dbReference>
<keyword evidence="6" id="KW-0472">Membrane</keyword>
<dbReference type="GO" id="GO:0005739">
    <property type="term" value="C:mitochondrion"/>
    <property type="evidence" value="ECO:0007669"/>
    <property type="project" value="UniProtKB-SubCell"/>
</dbReference>
<evidence type="ECO:0000256" key="1">
    <source>
        <dbReference type="ARBA" id="ARBA00004173"/>
    </source>
</evidence>
<comment type="caution">
    <text evidence="7">The sequence shown here is derived from an EMBL/GenBank/DDBJ whole genome shotgun (WGS) entry which is preliminary data.</text>
</comment>
<comment type="subcellular location">
    <subcellularLocation>
        <location evidence="2">Endoplasmic reticulum</location>
    </subcellularLocation>
    <subcellularLocation>
        <location evidence="3">Membrane</location>
    </subcellularLocation>
    <subcellularLocation>
        <location evidence="1">Mitochondrion</location>
    </subcellularLocation>
</comment>
<dbReference type="GO" id="GO:0005783">
    <property type="term" value="C:endoplasmic reticulum"/>
    <property type="evidence" value="ECO:0007669"/>
    <property type="project" value="UniProtKB-SubCell"/>
</dbReference>
<dbReference type="PANTHER" id="PTHR48182:SF2">
    <property type="entry name" value="PROTEIN SERAC1"/>
    <property type="match status" value="1"/>
</dbReference>
<dbReference type="GO" id="GO:0016020">
    <property type="term" value="C:membrane"/>
    <property type="evidence" value="ECO:0007669"/>
    <property type="project" value="UniProtKB-SubCell"/>
</dbReference>
<gene>
    <name evidence="7" type="ORF">OBRU01_03363</name>
</gene>
<protein>
    <submittedName>
        <fullName evidence="7">Putative ribonuclease p/mrp subunit</fullName>
    </submittedName>
</protein>
<evidence type="ECO:0000256" key="3">
    <source>
        <dbReference type="ARBA" id="ARBA00004370"/>
    </source>
</evidence>
<keyword evidence="8" id="KW-1185">Reference proteome</keyword>
<keyword evidence="5" id="KW-0496">Mitochondrion</keyword>
<keyword evidence="4" id="KW-0256">Endoplasmic reticulum</keyword>
<evidence type="ECO:0000313" key="7">
    <source>
        <dbReference type="EMBL" id="KOB77844.1"/>
    </source>
</evidence>
<evidence type="ECO:0000313" key="8">
    <source>
        <dbReference type="Proteomes" id="UP000037510"/>
    </source>
</evidence>
<evidence type="ECO:0000256" key="5">
    <source>
        <dbReference type="ARBA" id="ARBA00023128"/>
    </source>
</evidence>
<dbReference type="AlphaFoldDB" id="A0A0L7LR08"/>
<reference evidence="7 8" key="1">
    <citation type="journal article" date="2015" name="Genome Biol. Evol.">
        <title>The genome of winter moth (Operophtera brumata) provides a genomic perspective on sexual dimorphism and phenology.</title>
        <authorList>
            <person name="Derks M.F."/>
            <person name="Smit S."/>
            <person name="Salis L."/>
            <person name="Schijlen E."/>
            <person name="Bossers A."/>
            <person name="Mateman C."/>
            <person name="Pijl A.S."/>
            <person name="de Ridder D."/>
            <person name="Groenen M.A."/>
            <person name="Visser M.E."/>
            <person name="Megens H.J."/>
        </authorList>
    </citation>
    <scope>NUCLEOTIDE SEQUENCE [LARGE SCALE GENOMIC DNA]</scope>
    <source>
        <strain evidence="7">WM2013NL</strain>
        <tissue evidence="7">Head and thorax</tissue>
    </source>
</reference>
<dbReference type="STRING" id="104452.A0A0L7LR08"/>
<dbReference type="InterPro" id="IPR052374">
    <property type="entry name" value="SERAC1"/>
</dbReference>
<proteinExistence type="predicted"/>
<sequence>MFYSVPHRGSPLAAIKTPARWHAASRVRRPAVRGVVETCRTLMSVLWLRIVSVDSADAGIGTLRGVSVDHREICKPSSRRCMLYTELTDLIHEALNTCRC</sequence>
<dbReference type="PANTHER" id="PTHR48182">
    <property type="entry name" value="PROTEIN SERAC1"/>
    <property type="match status" value="1"/>
</dbReference>